<dbReference type="EMBL" id="CP061379">
    <property type="protein sequence ID" value="QPF90010.1"/>
    <property type="molecule type" value="Genomic_DNA"/>
</dbReference>
<reference evidence="9 10" key="1">
    <citation type="submission" date="2020-09" db="EMBL/GenBank/DDBJ databases">
        <title>Complete genomes of bradyrhizobia occurring on native shrubby legumes in Australia.</title>
        <authorList>
            <person name="Lafay B."/>
        </authorList>
    </citation>
    <scope>NUCLEOTIDE SEQUENCE [LARGE SCALE GENOMIC DNA]</scope>
    <source>
        <strain evidence="9 10">BDV5040</strain>
    </source>
</reference>
<evidence type="ECO:0000256" key="4">
    <source>
        <dbReference type="ARBA" id="ARBA00023125"/>
    </source>
</evidence>
<dbReference type="InterPro" id="IPR036388">
    <property type="entry name" value="WH-like_DNA-bd_sf"/>
</dbReference>
<dbReference type="PROSITE" id="PS50931">
    <property type="entry name" value="HTH_LYSR"/>
    <property type="match status" value="1"/>
</dbReference>
<organism evidence="9 10">
    <name type="scientific">Bradyrhizobium commune</name>
    <dbReference type="NCBI Taxonomy" id="83627"/>
    <lineage>
        <taxon>Bacteria</taxon>
        <taxon>Pseudomonadati</taxon>
        <taxon>Pseudomonadota</taxon>
        <taxon>Alphaproteobacteria</taxon>
        <taxon>Hyphomicrobiales</taxon>
        <taxon>Nitrobacteraceae</taxon>
        <taxon>Bradyrhizobium</taxon>
    </lineage>
</organism>
<dbReference type="Gene3D" id="1.10.10.10">
    <property type="entry name" value="Winged helix-like DNA-binding domain superfamily/Winged helix DNA-binding domain"/>
    <property type="match status" value="1"/>
</dbReference>
<dbReference type="Proteomes" id="UP000594621">
    <property type="component" value="Chromosome"/>
</dbReference>
<evidence type="ECO:0000313" key="10">
    <source>
        <dbReference type="Proteomes" id="UP000594621"/>
    </source>
</evidence>
<dbReference type="CDD" id="cd08419">
    <property type="entry name" value="PBP2_CbbR_RubisCO_like"/>
    <property type="match status" value="1"/>
</dbReference>
<name>A0A7S9GYX2_9BRAD</name>
<evidence type="ECO:0000256" key="7">
    <source>
        <dbReference type="ARBA" id="ARBA00043141"/>
    </source>
</evidence>
<dbReference type="Gene3D" id="3.40.190.10">
    <property type="entry name" value="Periplasmic binding protein-like II"/>
    <property type="match status" value="2"/>
</dbReference>
<dbReference type="RefSeq" id="WP_195799606.1">
    <property type="nucleotide sequence ID" value="NZ_CP061379.1"/>
</dbReference>
<evidence type="ECO:0000313" key="9">
    <source>
        <dbReference type="EMBL" id="QPF90010.1"/>
    </source>
</evidence>
<evidence type="ECO:0000259" key="8">
    <source>
        <dbReference type="PROSITE" id="PS50931"/>
    </source>
</evidence>
<dbReference type="PRINTS" id="PR00039">
    <property type="entry name" value="HTHLYSR"/>
</dbReference>
<protein>
    <recommendedName>
        <fullName evidence="6">HTH-type transcriptional regulator CbbR</fullName>
    </recommendedName>
    <alternativeName>
        <fullName evidence="7">RuBisCO operon transcriptional regulator</fullName>
    </alternativeName>
</protein>
<sequence>MSVKEFSYNGSGHAATQLRHLTIRQLRSLAALSAKGSVTAASTQLGLTQPAVTQQLRQLQDLAGLPLVQRTGDGMLLTEAGREVLALAERVEAAITDCQGALDLLAGRTGGTVHLGAVSTAKYFVPRAIAAFSKRHPKIEIKLSIGNREEIREAMHGYDLDCAVMGRPPADVSVDVRQLGRNPHVIIARKGHWLEKDSGLSLTDLVHETFLTREPGSGTRTLMEGMFQKSDLEPIIGMEMSSNETIKQAVIAGLGIAFISAHTVAHELAEGRLVVLDVAGLPIVRQWYVIRRSDKVLLPPAQAMFDFLGSEGANYLPDVPEFGARSSAAVSSSASSRPSPPERE</sequence>
<dbReference type="SUPFAM" id="SSF46785">
    <property type="entry name" value="Winged helix' DNA-binding domain"/>
    <property type="match status" value="1"/>
</dbReference>
<evidence type="ECO:0000256" key="3">
    <source>
        <dbReference type="ARBA" id="ARBA00023015"/>
    </source>
</evidence>
<gene>
    <name evidence="9" type="ORF">IC761_26385</name>
</gene>
<dbReference type="GO" id="GO:0000976">
    <property type="term" value="F:transcription cis-regulatory region binding"/>
    <property type="evidence" value="ECO:0007669"/>
    <property type="project" value="TreeGrafter"/>
</dbReference>
<keyword evidence="10" id="KW-1185">Reference proteome</keyword>
<evidence type="ECO:0000256" key="5">
    <source>
        <dbReference type="ARBA" id="ARBA00023163"/>
    </source>
</evidence>
<dbReference type="Pfam" id="PF00126">
    <property type="entry name" value="HTH_1"/>
    <property type="match status" value="1"/>
</dbReference>
<dbReference type="PANTHER" id="PTHR30126">
    <property type="entry name" value="HTH-TYPE TRANSCRIPTIONAL REGULATOR"/>
    <property type="match status" value="1"/>
</dbReference>
<proteinExistence type="inferred from homology"/>
<evidence type="ECO:0000256" key="6">
    <source>
        <dbReference type="ARBA" id="ARBA00039279"/>
    </source>
</evidence>
<dbReference type="AlphaFoldDB" id="A0A7S9GYX2"/>
<keyword evidence="5" id="KW-0804">Transcription</keyword>
<comment type="function">
    <text evidence="1">NodD regulates the expression of the nodABCFE genes which encode other nodulation proteins. NodD is also a negative regulator of its own expression. Binds flavonoids as inducers.</text>
</comment>
<dbReference type="KEGG" id="bcou:IC761_26385"/>
<dbReference type="SUPFAM" id="SSF53850">
    <property type="entry name" value="Periplasmic binding protein-like II"/>
    <property type="match status" value="1"/>
</dbReference>
<dbReference type="InterPro" id="IPR005119">
    <property type="entry name" value="LysR_subst-bd"/>
</dbReference>
<evidence type="ECO:0000256" key="2">
    <source>
        <dbReference type="ARBA" id="ARBA00009437"/>
    </source>
</evidence>
<keyword evidence="3" id="KW-0805">Transcription regulation</keyword>
<dbReference type="InterPro" id="IPR036390">
    <property type="entry name" value="WH_DNA-bd_sf"/>
</dbReference>
<dbReference type="PANTHER" id="PTHR30126:SF5">
    <property type="entry name" value="HTH-TYPE TRANSCRIPTIONAL ACTIVATOR CMPR"/>
    <property type="match status" value="1"/>
</dbReference>
<keyword evidence="4" id="KW-0238">DNA-binding</keyword>
<feature type="domain" description="HTH lysR-type" evidence="8">
    <location>
        <begin position="21"/>
        <end position="78"/>
    </location>
</feature>
<dbReference type="InterPro" id="IPR000847">
    <property type="entry name" value="LysR_HTH_N"/>
</dbReference>
<dbReference type="GO" id="GO:0003700">
    <property type="term" value="F:DNA-binding transcription factor activity"/>
    <property type="evidence" value="ECO:0007669"/>
    <property type="project" value="InterPro"/>
</dbReference>
<comment type="similarity">
    <text evidence="2">Belongs to the LysR transcriptional regulatory family.</text>
</comment>
<dbReference type="Pfam" id="PF03466">
    <property type="entry name" value="LysR_substrate"/>
    <property type="match status" value="1"/>
</dbReference>
<evidence type="ECO:0000256" key="1">
    <source>
        <dbReference type="ARBA" id="ARBA00003502"/>
    </source>
</evidence>
<accession>A0A7S9GYX2</accession>